<feature type="domain" description="RNA polymerase sigma factor 54 DNA-binding" evidence="1">
    <location>
        <begin position="4"/>
        <end position="157"/>
    </location>
</feature>
<gene>
    <name evidence="2" type="ORF">AQPW35_39830</name>
</gene>
<evidence type="ECO:0000259" key="1">
    <source>
        <dbReference type="Pfam" id="PF04552"/>
    </source>
</evidence>
<protein>
    <recommendedName>
        <fullName evidence="1">RNA polymerase sigma factor 54 DNA-binding domain-containing protein</fullName>
    </recommendedName>
</protein>
<dbReference type="PROSITE" id="PS00717">
    <property type="entry name" value="SIGMA54_1"/>
    <property type="match status" value="1"/>
</dbReference>
<keyword evidence="3" id="KW-1185">Reference proteome</keyword>
<dbReference type="PANTHER" id="PTHR32248:SF4">
    <property type="entry name" value="RNA POLYMERASE SIGMA-54 FACTOR"/>
    <property type="match status" value="1"/>
</dbReference>
<dbReference type="InterPro" id="IPR007634">
    <property type="entry name" value="RNA_pol_sigma_54_DNA-bd"/>
</dbReference>
<dbReference type="Pfam" id="PF04552">
    <property type="entry name" value="Sigma54_DBD"/>
    <property type="match status" value="1"/>
</dbReference>
<reference evidence="3" key="1">
    <citation type="submission" date="2019-03" db="EMBL/GenBank/DDBJ databases">
        <title>Aquabacterium pictum sp.nov., the first bacteriochlorophyll a-containing freshwater bacterium in the genus Aquabacterium of the class Betaproteobacteria.</title>
        <authorList>
            <person name="Hirose S."/>
            <person name="Tank M."/>
            <person name="Hara E."/>
            <person name="Tamaki H."/>
            <person name="Takaichi S."/>
            <person name="Haruta S."/>
            <person name="Hanada S."/>
        </authorList>
    </citation>
    <scope>NUCLEOTIDE SEQUENCE [LARGE SCALE GENOMIC DNA]</scope>
    <source>
        <strain evidence="3">W35</strain>
    </source>
</reference>
<proteinExistence type="predicted"/>
<dbReference type="Gene3D" id="1.10.10.60">
    <property type="entry name" value="Homeodomain-like"/>
    <property type="match status" value="1"/>
</dbReference>
<dbReference type="GO" id="GO:0001216">
    <property type="term" value="F:DNA-binding transcription activator activity"/>
    <property type="evidence" value="ECO:0007669"/>
    <property type="project" value="InterPro"/>
</dbReference>
<dbReference type="PROSITE" id="PS00718">
    <property type="entry name" value="SIGMA54_2"/>
    <property type="match status" value="1"/>
</dbReference>
<name>A0A480AXF7_9BURK</name>
<dbReference type="EMBL" id="BJCL01000012">
    <property type="protein sequence ID" value="GCL64902.1"/>
    <property type="molecule type" value="Genomic_DNA"/>
</dbReference>
<evidence type="ECO:0000313" key="2">
    <source>
        <dbReference type="EMBL" id="GCL64902.1"/>
    </source>
</evidence>
<dbReference type="PRINTS" id="PR00045">
    <property type="entry name" value="SIGMA54FCT"/>
</dbReference>
<organism evidence="2 3">
    <name type="scientific">Pseudaquabacterium pictum</name>
    <dbReference type="NCBI Taxonomy" id="2315236"/>
    <lineage>
        <taxon>Bacteria</taxon>
        <taxon>Pseudomonadati</taxon>
        <taxon>Pseudomonadota</taxon>
        <taxon>Betaproteobacteria</taxon>
        <taxon>Burkholderiales</taxon>
        <taxon>Sphaerotilaceae</taxon>
        <taxon>Pseudaquabacterium</taxon>
    </lineage>
</organism>
<dbReference type="PROSITE" id="PS50044">
    <property type="entry name" value="SIGMA54_3"/>
    <property type="match status" value="1"/>
</dbReference>
<comment type="caution">
    <text evidence="2">The sequence shown here is derived from an EMBL/GenBank/DDBJ whole genome shotgun (WGS) entry which is preliminary data.</text>
</comment>
<dbReference type="GO" id="GO:0016987">
    <property type="term" value="F:sigma factor activity"/>
    <property type="evidence" value="ECO:0007669"/>
    <property type="project" value="InterPro"/>
</dbReference>
<dbReference type="AlphaFoldDB" id="A0A480AXF7"/>
<dbReference type="PANTHER" id="PTHR32248">
    <property type="entry name" value="RNA POLYMERASE SIGMA-54 FACTOR"/>
    <property type="match status" value="1"/>
</dbReference>
<sequence length="159" mass="17904">MAGQLLEASWTLHNVEQRFATILDVAEAILRRQRHFFEFGPMAMKPMGLKEIAEEVGIHESTVSRVTSNKYMSTPLGVFELKYFFSRAMVSASGSACSGTAIRGLVKDIIEAERQAAPLSDADITRQLADQGLVVARRTVTKYRQMLRIESVERRRRQA</sequence>
<evidence type="ECO:0000313" key="3">
    <source>
        <dbReference type="Proteomes" id="UP000301751"/>
    </source>
</evidence>
<dbReference type="InterPro" id="IPR000394">
    <property type="entry name" value="RNA_pol_sigma_54"/>
</dbReference>
<dbReference type="Proteomes" id="UP000301751">
    <property type="component" value="Unassembled WGS sequence"/>
</dbReference>
<accession>A0A480AXF7</accession>